<dbReference type="Proteomes" id="UP000594260">
    <property type="component" value="Unplaced"/>
</dbReference>
<protein>
    <recommendedName>
        <fullName evidence="12">G-protein coupled receptors family 1 profile domain-containing protein</fullName>
    </recommendedName>
</protein>
<dbReference type="AlphaFoldDB" id="A0A7M7KAP8"/>
<evidence type="ECO:0000313" key="13">
    <source>
        <dbReference type="EnsemblMetazoa" id="XP_022663053"/>
    </source>
</evidence>
<dbReference type="InterPro" id="IPR001817">
    <property type="entry name" value="Vasoprsn_rcpt"/>
</dbReference>
<dbReference type="PRINTS" id="PR00237">
    <property type="entry name" value="GPCRRHODOPSN"/>
</dbReference>
<dbReference type="Pfam" id="PF00001">
    <property type="entry name" value="7tm_1"/>
    <property type="match status" value="1"/>
</dbReference>
<keyword evidence="2" id="KW-1003">Cell membrane</keyword>
<comment type="similarity">
    <text evidence="10">Belongs to the G-protein coupled receptor 1 family. Vasopressin/oxytocin receptor subfamily.</text>
</comment>
<evidence type="ECO:0000256" key="6">
    <source>
        <dbReference type="ARBA" id="ARBA00023136"/>
    </source>
</evidence>
<feature type="transmembrane region" description="Helical" evidence="10">
    <location>
        <begin position="101"/>
        <end position="119"/>
    </location>
</feature>
<feature type="region of interest" description="Disordered" evidence="11">
    <location>
        <begin position="470"/>
        <end position="492"/>
    </location>
</feature>
<dbReference type="EnsemblMetazoa" id="XM_022807318">
    <property type="protein sequence ID" value="XP_022663053"/>
    <property type="gene ID" value="LOC111251071"/>
</dbReference>
<keyword evidence="8 10" id="KW-0325">Glycoprotein</keyword>
<feature type="transmembrane region" description="Helical" evidence="10">
    <location>
        <begin position="319"/>
        <end position="337"/>
    </location>
</feature>
<keyword evidence="7 10" id="KW-0675">Receptor</keyword>
<name>A0A7M7KAP8_VARDE</name>
<evidence type="ECO:0000256" key="8">
    <source>
        <dbReference type="ARBA" id="ARBA00023180"/>
    </source>
</evidence>
<feature type="region of interest" description="Disordered" evidence="11">
    <location>
        <begin position="274"/>
        <end position="304"/>
    </location>
</feature>
<dbReference type="InterPro" id="IPR052665">
    <property type="entry name" value="Neuropeptide-GPCR"/>
</dbReference>
<evidence type="ECO:0000256" key="2">
    <source>
        <dbReference type="ARBA" id="ARBA00022475"/>
    </source>
</evidence>
<feature type="transmembrane region" description="Helical" evidence="10">
    <location>
        <begin position="139"/>
        <end position="160"/>
    </location>
</feature>
<dbReference type="InterPro" id="IPR017452">
    <property type="entry name" value="GPCR_Rhodpsn_7TM"/>
</dbReference>
<keyword evidence="5 10" id="KW-0297">G-protein coupled receptor</keyword>
<reference evidence="13" key="1">
    <citation type="submission" date="2021-01" db="UniProtKB">
        <authorList>
            <consortium name="EnsemblMetazoa"/>
        </authorList>
    </citation>
    <scope>IDENTIFICATION</scope>
</reference>
<keyword evidence="14" id="KW-1185">Reference proteome</keyword>
<keyword evidence="6 10" id="KW-0472">Membrane</keyword>
<dbReference type="PROSITE" id="PS50262">
    <property type="entry name" value="G_PROTEIN_RECEP_F1_2"/>
    <property type="match status" value="1"/>
</dbReference>
<feature type="domain" description="G-protein coupled receptors family 1 profile" evidence="12">
    <location>
        <begin position="81"/>
        <end position="376"/>
    </location>
</feature>
<accession>A0A7M7KAP8</accession>
<organism evidence="13 14">
    <name type="scientific">Varroa destructor</name>
    <name type="common">Honeybee mite</name>
    <dbReference type="NCBI Taxonomy" id="109461"/>
    <lineage>
        <taxon>Eukaryota</taxon>
        <taxon>Metazoa</taxon>
        <taxon>Ecdysozoa</taxon>
        <taxon>Arthropoda</taxon>
        <taxon>Chelicerata</taxon>
        <taxon>Arachnida</taxon>
        <taxon>Acari</taxon>
        <taxon>Parasitiformes</taxon>
        <taxon>Mesostigmata</taxon>
        <taxon>Gamasina</taxon>
        <taxon>Dermanyssoidea</taxon>
        <taxon>Varroidae</taxon>
        <taxon>Varroa</taxon>
    </lineage>
</organism>
<evidence type="ECO:0000313" key="14">
    <source>
        <dbReference type="Proteomes" id="UP000594260"/>
    </source>
</evidence>
<dbReference type="FunCoup" id="A0A7M7KAP8">
    <property type="interactions" value="56"/>
</dbReference>
<keyword evidence="9 10" id="KW-0807">Transducer</keyword>
<evidence type="ECO:0000256" key="11">
    <source>
        <dbReference type="SAM" id="MobiDB-lite"/>
    </source>
</evidence>
<dbReference type="Gene3D" id="1.20.1070.10">
    <property type="entry name" value="Rhodopsin 7-helix transmembrane proteins"/>
    <property type="match status" value="1"/>
</dbReference>
<dbReference type="OMA" id="NRLCPPF"/>
<dbReference type="OrthoDB" id="5987909at2759"/>
<dbReference type="GO" id="GO:0005000">
    <property type="term" value="F:vasopressin receptor activity"/>
    <property type="evidence" value="ECO:0007669"/>
    <property type="project" value="InterPro"/>
</dbReference>
<dbReference type="GeneID" id="111251071"/>
<feature type="transmembrane region" description="Helical" evidence="10">
    <location>
        <begin position="68"/>
        <end position="89"/>
    </location>
</feature>
<evidence type="ECO:0000259" key="12">
    <source>
        <dbReference type="PROSITE" id="PS50262"/>
    </source>
</evidence>
<dbReference type="RefSeq" id="XP_022663053.1">
    <property type="nucleotide sequence ID" value="XM_022807318.1"/>
</dbReference>
<evidence type="ECO:0000256" key="3">
    <source>
        <dbReference type="ARBA" id="ARBA00022692"/>
    </source>
</evidence>
<dbReference type="GO" id="GO:0005886">
    <property type="term" value="C:plasma membrane"/>
    <property type="evidence" value="ECO:0007669"/>
    <property type="project" value="UniProtKB-SubCell"/>
</dbReference>
<comment type="subcellular location">
    <subcellularLocation>
        <location evidence="1 10">Cell membrane</location>
        <topology evidence="1 10">Multi-pass membrane protein</topology>
    </subcellularLocation>
</comment>
<dbReference type="InParanoid" id="A0A7M7KAP8"/>
<feature type="transmembrane region" description="Helical" evidence="10">
    <location>
        <begin position="181"/>
        <end position="200"/>
    </location>
</feature>
<evidence type="ECO:0000256" key="10">
    <source>
        <dbReference type="RuleBase" id="RU046427"/>
    </source>
</evidence>
<dbReference type="PROSITE" id="PS00237">
    <property type="entry name" value="G_PROTEIN_RECEP_F1_1"/>
    <property type="match status" value="1"/>
</dbReference>
<dbReference type="SUPFAM" id="SSF81321">
    <property type="entry name" value="Family A G protein-coupled receptor-like"/>
    <property type="match status" value="1"/>
</dbReference>
<proteinExistence type="inferred from homology"/>
<dbReference type="PRINTS" id="PR00896">
    <property type="entry name" value="VASOPRESSINR"/>
</dbReference>
<dbReference type="InterPro" id="IPR000276">
    <property type="entry name" value="GPCR_Rhodpsn"/>
</dbReference>
<dbReference type="PANTHER" id="PTHR24224">
    <property type="entry name" value="CARDIOACCELERATORY PEPTIDE RECEPTOR-RELATED"/>
    <property type="match status" value="1"/>
</dbReference>
<feature type="compositionally biased region" description="Polar residues" evidence="11">
    <location>
        <begin position="476"/>
        <end position="492"/>
    </location>
</feature>
<keyword evidence="3 10" id="KW-0812">Transmembrane</keyword>
<keyword evidence="4 10" id="KW-1133">Transmembrane helix</keyword>
<feature type="transmembrane region" description="Helical" evidence="10">
    <location>
        <begin position="357"/>
        <end position="379"/>
    </location>
</feature>
<feature type="compositionally biased region" description="Polar residues" evidence="11">
    <location>
        <begin position="285"/>
        <end position="297"/>
    </location>
</feature>
<dbReference type="GO" id="GO:0008188">
    <property type="term" value="F:neuropeptide receptor activity"/>
    <property type="evidence" value="ECO:0007669"/>
    <property type="project" value="TreeGrafter"/>
</dbReference>
<evidence type="ECO:0000256" key="9">
    <source>
        <dbReference type="ARBA" id="ARBA00023224"/>
    </source>
</evidence>
<evidence type="ECO:0000256" key="5">
    <source>
        <dbReference type="ARBA" id="ARBA00023040"/>
    </source>
</evidence>
<evidence type="ECO:0000256" key="1">
    <source>
        <dbReference type="ARBA" id="ARBA00004651"/>
    </source>
</evidence>
<evidence type="ECO:0000256" key="4">
    <source>
        <dbReference type="ARBA" id="ARBA00022989"/>
    </source>
</evidence>
<feature type="transmembrane region" description="Helical" evidence="10">
    <location>
        <begin position="223"/>
        <end position="252"/>
    </location>
</feature>
<dbReference type="KEGG" id="vde:111251071"/>
<sequence length="492" mass="54691">MDESLTTVASAASISGLDKTAELRRLFEHYSKLQGYDYDEVLRIMNETGFNFTDPEDDIYIFYKTETLIFLSVLFTLIVVGNCAVLATLLASKNRKSRMNFFIMHLAIADLLVGLVNVLTDILWKITVEWHAGNAMCKIVKYAQVVVTYSSTYVLVALSIDRYDAITHPMNFSGGWKRARWLVTTAWFLSFLLSTPALFINHEAVVKERKQCWIDLSADHWKLYMTLVAVSLFFIPTIIIAACYSIIVYTIWTKSKVLSYPKSSLTSSKVSKSSLSVGGVSTKSQKSCHSSGGTNSDTESKRASSRGIIPKAKIKTIKMTLIIVFVFVLCWSPYMIYDLLQVYGYAVIEDRKTATAVATFMQSLAPLNSLANPMIYCLFSTHVCRNIRNHRWFDWLAGKLCTCFLCSSSAETRRDANNTTSTITSSHRRLTTSNYASLSTSLRQSGRSGHNIRVNGGGCSVPATAVGTTGAGDSQLPATNRKGSMRQLNSLV</sequence>
<evidence type="ECO:0000256" key="7">
    <source>
        <dbReference type="ARBA" id="ARBA00023170"/>
    </source>
</evidence>
<dbReference type="PANTHER" id="PTHR24224:SF6">
    <property type="entry name" value="CARDIOACCELERATORY PEPTIDE RECEPTOR-RELATED"/>
    <property type="match status" value="1"/>
</dbReference>
<feature type="compositionally biased region" description="Low complexity" evidence="11">
    <location>
        <begin position="274"/>
        <end position="284"/>
    </location>
</feature>